<protein>
    <recommendedName>
        <fullName evidence="2">SMODS and SLOG-associating 2TM effector domain-containing protein</fullName>
    </recommendedName>
</protein>
<accession>A0A1H9B807</accession>
<evidence type="ECO:0000256" key="1">
    <source>
        <dbReference type="SAM" id="Phobius"/>
    </source>
</evidence>
<evidence type="ECO:0000259" key="2">
    <source>
        <dbReference type="Pfam" id="PF18186"/>
    </source>
</evidence>
<gene>
    <name evidence="3" type="ORF">SAMN05216195_101405</name>
</gene>
<dbReference type="Proteomes" id="UP000199028">
    <property type="component" value="Unassembled WGS sequence"/>
</dbReference>
<keyword evidence="1" id="KW-1133">Transmembrane helix</keyword>
<dbReference type="Pfam" id="PF18186">
    <property type="entry name" value="SLATT_4"/>
    <property type="match status" value="1"/>
</dbReference>
<evidence type="ECO:0000313" key="3">
    <source>
        <dbReference type="EMBL" id="SEP85176.1"/>
    </source>
</evidence>
<proteinExistence type="predicted"/>
<name>A0A1H9B807_9PSEU</name>
<reference evidence="4" key="1">
    <citation type="submission" date="2016-10" db="EMBL/GenBank/DDBJ databases">
        <authorList>
            <person name="Varghese N."/>
            <person name="Submissions S."/>
        </authorList>
    </citation>
    <scope>NUCLEOTIDE SEQUENCE [LARGE SCALE GENOMIC DNA]</scope>
    <source>
        <strain evidence="4">CGMCC 4.578</strain>
    </source>
</reference>
<sequence length="83" mass="9175">MSEEPIPDGASGDLLLVQVREAYGRAAYTHKIHEKRADLCFQKHCRQRRLLVGLMLTSSGTFLVSLLGLVRLVAANVIPSWGI</sequence>
<feature type="transmembrane region" description="Helical" evidence="1">
    <location>
        <begin position="50"/>
        <end position="74"/>
    </location>
</feature>
<keyword evidence="1" id="KW-0472">Membrane</keyword>
<dbReference type="AlphaFoldDB" id="A0A1H9B807"/>
<organism evidence="3 4">
    <name type="scientific">Lentzea flaviverrucosa</name>
    <dbReference type="NCBI Taxonomy" id="200379"/>
    <lineage>
        <taxon>Bacteria</taxon>
        <taxon>Bacillati</taxon>
        <taxon>Actinomycetota</taxon>
        <taxon>Actinomycetes</taxon>
        <taxon>Pseudonocardiales</taxon>
        <taxon>Pseudonocardiaceae</taxon>
        <taxon>Lentzea</taxon>
    </lineage>
</organism>
<dbReference type="InterPro" id="IPR040811">
    <property type="entry name" value="SLATT_4"/>
</dbReference>
<evidence type="ECO:0000313" key="4">
    <source>
        <dbReference type="Proteomes" id="UP000199028"/>
    </source>
</evidence>
<dbReference type="OrthoDB" id="1099722at2"/>
<dbReference type="RefSeq" id="WP_090062722.1">
    <property type="nucleotide sequence ID" value="NZ_FOFT01000001.1"/>
</dbReference>
<feature type="domain" description="SMODS and SLOG-associating 2TM effector" evidence="2">
    <location>
        <begin position="16"/>
        <end position="69"/>
    </location>
</feature>
<keyword evidence="1" id="KW-0812">Transmembrane</keyword>
<dbReference type="EMBL" id="FOFT01000001">
    <property type="protein sequence ID" value="SEP85176.1"/>
    <property type="molecule type" value="Genomic_DNA"/>
</dbReference>
<keyword evidence="4" id="KW-1185">Reference proteome</keyword>